<feature type="domain" description="F-box" evidence="2">
    <location>
        <begin position="210"/>
        <end position="255"/>
    </location>
</feature>
<evidence type="ECO:0000313" key="4">
    <source>
        <dbReference type="Proteomes" id="UP000054270"/>
    </source>
</evidence>
<dbReference type="InterPro" id="IPR036047">
    <property type="entry name" value="F-box-like_dom_sf"/>
</dbReference>
<dbReference type="SUPFAM" id="SSF81383">
    <property type="entry name" value="F-box domain"/>
    <property type="match status" value="1"/>
</dbReference>
<evidence type="ECO:0000313" key="3">
    <source>
        <dbReference type="EMBL" id="KJA26567.1"/>
    </source>
</evidence>
<organism evidence="3 4">
    <name type="scientific">Hypholoma sublateritium (strain FD-334 SS-4)</name>
    <dbReference type="NCBI Taxonomy" id="945553"/>
    <lineage>
        <taxon>Eukaryota</taxon>
        <taxon>Fungi</taxon>
        <taxon>Dikarya</taxon>
        <taxon>Basidiomycota</taxon>
        <taxon>Agaricomycotina</taxon>
        <taxon>Agaricomycetes</taxon>
        <taxon>Agaricomycetidae</taxon>
        <taxon>Agaricales</taxon>
        <taxon>Agaricineae</taxon>
        <taxon>Strophariaceae</taxon>
        <taxon>Hypholoma</taxon>
    </lineage>
</organism>
<dbReference type="AlphaFoldDB" id="A0A0D2LG28"/>
<evidence type="ECO:0000259" key="2">
    <source>
        <dbReference type="PROSITE" id="PS50181"/>
    </source>
</evidence>
<feature type="region of interest" description="Disordered" evidence="1">
    <location>
        <begin position="104"/>
        <end position="159"/>
    </location>
</feature>
<protein>
    <recommendedName>
        <fullName evidence="2">F-box domain-containing protein</fullName>
    </recommendedName>
</protein>
<name>A0A0D2LG28_HYPSF</name>
<dbReference type="Proteomes" id="UP000054270">
    <property type="component" value="Unassembled WGS sequence"/>
</dbReference>
<dbReference type="EMBL" id="KN817527">
    <property type="protein sequence ID" value="KJA26567.1"/>
    <property type="molecule type" value="Genomic_DNA"/>
</dbReference>
<dbReference type="PROSITE" id="PS50181">
    <property type="entry name" value="FBOX"/>
    <property type="match status" value="1"/>
</dbReference>
<feature type="region of interest" description="Disordered" evidence="1">
    <location>
        <begin position="1"/>
        <end position="21"/>
    </location>
</feature>
<accession>A0A0D2LG28</accession>
<gene>
    <name evidence="3" type="ORF">HYPSUDRAFT_213157</name>
</gene>
<feature type="compositionally biased region" description="Polar residues" evidence="1">
    <location>
        <begin position="148"/>
        <end position="159"/>
    </location>
</feature>
<evidence type="ECO:0000256" key="1">
    <source>
        <dbReference type="SAM" id="MobiDB-lite"/>
    </source>
</evidence>
<dbReference type="InterPro" id="IPR001810">
    <property type="entry name" value="F-box_dom"/>
</dbReference>
<proteinExistence type="predicted"/>
<sequence>MFVGELNDDRKHGLGCRQPKPPPSAVTFPYVQTLAIRLLLPGGSCPPHEPVDAGLPRGAHFPFHSAACALPPPPPQTVDAERVLRTVLPMDRLAEVHCRVSQRARGLAARAQHNPPPVMRPVDPQPKSPARRPPPSTARGLNIRYSPTPRSKQSMQGELTTSVLCSQYARGSSRGRDTQLRAVIAHPSSVPHPSLVPYIPYPQYGNPPDYMQLLDLPADILVHILSLLVYSDLWEVRMVNRALCHAAARWFFKRIDVKFDYPPSKRYLENFEAVTNGIAVNWAQEVVFRTWLNRLSAPARAAVQPTTLARIRDLVRARTHSTAEDLGGVVARLGTLYAVTVDCRDYYHWPSV</sequence>
<keyword evidence="4" id="KW-1185">Reference proteome</keyword>
<reference evidence="4" key="1">
    <citation type="submission" date="2014-04" db="EMBL/GenBank/DDBJ databases">
        <title>Evolutionary Origins and Diversification of the Mycorrhizal Mutualists.</title>
        <authorList>
            <consortium name="DOE Joint Genome Institute"/>
            <consortium name="Mycorrhizal Genomics Consortium"/>
            <person name="Kohler A."/>
            <person name="Kuo A."/>
            <person name="Nagy L.G."/>
            <person name="Floudas D."/>
            <person name="Copeland A."/>
            <person name="Barry K.W."/>
            <person name="Cichocki N."/>
            <person name="Veneault-Fourrey C."/>
            <person name="LaButti K."/>
            <person name="Lindquist E.A."/>
            <person name="Lipzen A."/>
            <person name="Lundell T."/>
            <person name="Morin E."/>
            <person name="Murat C."/>
            <person name="Riley R."/>
            <person name="Ohm R."/>
            <person name="Sun H."/>
            <person name="Tunlid A."/>
            <person name="Henrissat B."/>
            <person name="Grigoriev I.V."/>
            <person name="Hibbett D.S."/>
            <person name="Martin F."/>
        </authorList>
    </citation>
    <scope>NUCLEOTIDE SEQUENCE [LARGE SCALE GENOMIC DNA]</scope>
    <source>
        <strain evidence="4">FD-334 SS-4</strain>
    </source>
</reference>
<feature type="compositionally biased region" description="Pro residues" evidence="1">
    <location>
        <begin position="114"/>
        <end position="136"/>
    </location>
</feature>